<keyword evidence="8" id="KW-1185">Reference proteome</keyword>
<evidence type="ECO:0000313" key="8">
    <source>
        <dbReference type="Proteomes" id="UP000192578"/>
    </source>
</evidence>
<dbReference type="CDD" id="cd01851">
    <property type="entry name" value="GBP"/>
    <property type="match status" value="1"/>
</dbReference>
<evidence type="ECO:0000313" key="7">
    <source>
        <dbReference type="EMBL" id="OQV22613.1"/>
    </source>
</evidence>
<dbReference type="InterPro" id="IPR015894">
    <property type="entry name" value="Guanylate-bd_N"/>
</dbReference>
<feature type="transmembrane region" description="Helical" evidence="5">
    <location>
        <begin position="563"/>
        <end position="585"/>
    </location>
</feature>
<gene>
    <name evidence="7" type="ORF">BV898_03438</name>
</gene>
<dbReference type="InterPro" id="IPR027417">
    <property type="entry name" value="P-loop_NTPase"/>
</dbReference>
<dbReference type="GO" id="GO:0003924">
    <property type="term" value="F:GTPase activity"/>
    <property type="evidence" value="ECO:0007669"/>
    <property type="project" value="InterPro"/>
</dbReference>
<dbReference type="Pfam" id="PF02263">
    <property type="entry name" value="GBP"/>
    <property type="match status" value="1"/>
</dbReference>
<dbReference type="SUPFAM" id="SSF52540">
    <property type="entry name" value="P-loop containing nucleoside triphosphate hydrolases"/>
    <property type="match status" value="1"/>
</dbReference>
<dbReference type="Gene3D" id="1.20.58.420">
    <property type="entry name" value="AHSP"/>
    <property type="match status" value="1"/>
</dbReference>
<feature type="domain" description="GB1/RHD3-type G" evidence="6">
    <location>
        <begin position="39"/>
        <end position="301"/>
    </location>
</feature>
<proteinExistence type="inferred from homology"/>
<evidence type="ECO:0000256" key="5">
    <source>
        <dbReference type="SAM" id="Phobius"/>
    </source>
</evidence>
<organism evidence="7 8">
    <name type="scientific">Hypsibius exemplaris</name>
    <name type="common">Freshwater tardigrade</name>
    <dbReference type="NCBI Taxonomy" id="2072580"/>
    <lineage>
        <taxon>Eukaryota</taxon>
        <taxon>Metazoa</taxon>
        <taxon>Ecdysozoa</taxon>
        <taxon>Tardigrada</taxon>
        <taxon>Eutardigrada</taxon>
        <taxon>Parachela</taxon>
        <taxon>Hypsibioidea</taxon>
        <taxon>Hypsibiidae</taxon>
        <taxon>Hypsibius</taxon>
    </lineage>
</organism>
<keyword evidence="2" id="KW-0378">Hydrolase</keyword>
<comment type="caution">
    <text evidence="7">The sequence shown here is derived from an EMBL/GenBank/DDBJ whole genome shotgun (WGS) entry which is preliminary data.</text>
</comment>
<protein>
    <submittedName>
        <fullName evidence="7">Atlastin-2</fullName>
    </submittedName>
</protein>
<evidence type="ECO:0000259" key="6">
    <source>
        <dbReference type="PROSITE" id="PS51715"/>
    </source>
</evidence>
<dbReference type="Gene3D" id="3.40.50.300">
    <property type="entry name" value="P-loop containing nucleotide triphosphate hydrolases"/>
    <property type="match status" value="1"/>
</dbReference>
<name>A0A1W0X555_HYPEX</name>
<dbReference type="InterPro" id="IPR030386">
    <property type="entry name" value="G_GB1_RHD3_dom"/>
</dbReference>
<sequence length="740" mass="82711">MALPEAGRPIQIVRQHDDHTISLDESALTDLLKRQDIIDKKVVVVSVAGVFRKGKSFLLNFMVKYLRSLRCSTPEAMDEQTWMGDGTDILEGFHWGGGCERVTTGIWFWSEPFLVKHSIEDDVVVLLMDTQGLFNPHSTTRDNATIFALSTLISSVQIYNVSNNIQLNELDILQFITAYGGSALADQEPIGKPFQRLLFLVRDWSHPDDHSYGMEGGGVYLKKRLQVSPDQHPELRSIAESLPRCFESVFCYLMPLPGMKVARTQRFNGQVKDMEEDFRQHLHELLAILFYEEELVIKQHNGQPMLAGSLFDCIQTYVQLFQSDKLPEISALGKARAEIHHQNALMNCRSYYDVQMRKFIFSRDGALNETDLRRHHESSRNAALAMYHGCPKMGGYDVNNAFEEKLERHMEEFCARELRRLESYKKSSKNRFIKGVITGAAVIATAVGGVAVTAGVATGATVAGVGTAIGETLTALGGMAAVGRGAATVAGVAGAARLGGRLWRRIRSVPNLAQDSPDSQDSQAQSTKDKPQFRVVRTLKSINQARVYCLAAIQARAAHRRRMIAYALWPTLVAVALGIACQAVNPESLIKAIRNVNTANLYSRSLYDYRKRTVEVVDQNTQRPDEFLSTSTSYHYTDRKSWQSIGRQVLLLIPLLGISKEIRPAFGMGNALSRPNKPSFIRTKKVTTHVLARRDDPTWTMVITRVEEPGQQSCKTETVVYHCDIVVSTESREGPLDEDS</sequence>
<evidence type="ECO:0000256" key="4">
    <source>
        <dbReference type="PROSITE-ProRule" id="PRU01052"/>
    </source>
</evidence>
<reference evidence="8" key="1">
    <citation type="submission" date="2017-01" db="EMBL/GenBank/DDBJ databases">
        <title>Comparative genomics of anhydrobiosis in the tardigrade Hypsibius dujardini.</title>
        <authorList>
            <person name="Yoshida Y."/>
            <person name="Koutsovoulos G."/>
            <person name="Laetsch D."/>
            <person name="Stevens L."/>
            <person name="Kumar S."/>
            <person name="Horikawa D."/>
            <person name="Ishino K."/>
            <person name="Komine S."/>
            <person name="Tomita M."/>
            <person name="Blaxter M."/>
            <person name="Arakawa K."/>
        </authorList>
    </citation>
    <scope>NUCLEOTIDE SEQUENCE [LARGE SCALE GENOMIC DNA]</scope>
    <source>
        <strain evidence="8">Z151</strain>
    </source>
</reference>
<comment type="similarity">
    <text evidence="4">Belongs to the TRAFAC class dynamin-like GTPase superfamily. GB1/RHD3 GTPase family.</text>
</comment>
<dbReference type="PROSITE" id="PS51715">
    <property type="entry name" value="G_GB1_RHD3"/>
    <property type="match status" value="1"/>
</dbReference>
<keyword evidence="3" id="KW-0342">GTP-binding</keyword>
<dbReference type="OrthoDB" id="7788754at2759"/>
<feature type="transmembrane region" description="Helical" evidence="5">
    <location>
        <begin position="436"/>
        <end position="469"/>
    </location>
</feature>
<keyword evidence="1" id="KW-0547">Nucleotide-binding</keyword>
<dbReference type="EMBL" id="MTYJ01000016">
    <property type="protein sequence ID" value="OQV22613.1"/>
    <property type="molecule type" value="Genomic_DNA"/>
</dbReference>
<feature type="transmembrane region" description="Helical" evidence="5">
    <location>
        <begin position="475"/>
        <end position="498"/>
    </location>
</feature>
<dbReference type="InterPro" id="IPR036543">
    <property type="entry name" value="Guanylate-bd_C_sf"/>
</dbReference>
<dbReference type="Proteomes" id="UP000192578">
    <property type="component" value="Unassembled WGS sequence"/>
</dbReference>
<keyword evidence="5" id="KW-0472">Membrane</keyword>
<keyword evidence="5" id="KW-0812">Transmembrane</keyword>
<evidence type="ECO:0000256" key="3">
    <source>
        <dbReference type="ARBA" id="ARBA00023134"/>
    </source>
</evidence>
<evidence type="ECO:0000256" key="2">
    <source>
        <dbReference type="ARBA" id="ARBA00022801"/>
    </source>
</evidence>
<dbReference type="PANTHER" id="PTHR10751">
    <property type="entry name" value="GUANYLATE BINDING PROTEIN"/>
    <property type="match status" value="1"/>
</dbReference>
<dbReference type="SUPFAM" id="SSF48340">
    <property type="entry name" value="Interferon-induced guanylate-binding protein 1 (GBP1), C-terminal domain"/>
    <property type="match status" value="1"/>
</dbReference>
<dbReference type="GO" id="GO:0005525">
    <property type="term" value="F:GTP binding"/>
    <property type="evidence" value="ECO:0007669"/>
    <property type="project" value="UniProtKB-KW"/>
</dbReference>
<dbReference type="AlphaFoldDB" id="A0A1W0X555"/>
<evidence type="ECO:0000256" key="1">
    <source>
        <dbReference type="ARBA" id="ARBA00022741"/>
    </source>
</evidence>
<accession>A0A1W0X555</accession>
<keyword evidence="5" id="KW-1133">Transmembrane helix</keyword>